<proteinExistence type="predicted"/>
<feature type="compositionally biased region" description="Polar residues" evidence="1">
    <location>
        <begin position="213"/>
        <end position="238"/>
    </location>
</feature>
<reference evidence="2" key="1">
    <citation type="journal article" date="2023" name="bioRxiv">
        <title>Scaffold-level genome assemblies of two parasitoid biocontrol wasps reveal the parthenogenesis mechanism and an associated novel virus.</title>
        <authorList>
            <person name="Inwood S."/>
            <person name="Skelly J."/>
            <person name="Guhlin J."/>
            <person name="Harrop T."/>
            <person name="Goldson S."/>
            <person name="Dearden P."/>
        </authorList>
    </citation>
    <scope>NUCLEOTIDE SEQUENCE</scope>
    <source>
        <strain evidence="2">Lincoln</strain>
        <tissue evidence="2">Whole body</tissue>
    </source>
</reference>
<feature type="region of interest" description="Disordered" evidence="1">
    <location>
        <begin position="130"/>
        <end position="270"/>
    </location>
</feature>
<feature type="region of interest" description="Disordered" evidence="1">
    <location>
        <begin position="297"/>
        <end position="316"/>
    </location>
</feature>
<protein>
    <submittedName>
        <fullName evidence="2">Uncharacterized protein</fullName>
    </submittedName>
</protein>
<feature type="compositionally biased region" description="Polar residues" evidence="1">
    <location>
        <begin position="189"/>
        <end position="199"/>
    </location>
</feature>
<gene>
    <name evidence="2" type="ORF">PV327_007706</name>
</gene>
<dbReference type="Proteomes" id="UP001168972">
    <property type="component" value="Unassembled WGS sequence"/>
</dbReference>
<dbReference type="Pfam" id="PF12494">
    <property type="entry name" value="DUF3695"/>
    <property type="match status" value="1"/>
</dbReference>
<dbReference type="EMBL" id="JAQQBR010000004">
    <property type="protein sequence ID" value="KAK0178862.1"/>
    <property type="molecule type" value="Genomic_DNA"/>
</dbReference>
<name>A0AA39FZS0_MICHY</name>
<dbReference type="AlphaFoldDB" id="A0AA39FZS0"/>
<accession>A0AA39FZS0</accession>
<dbReference type="InterPro" id="IPR022179">
    <property type="entry name" value="CFAP276"/>
</dbReference>
<sequence length="321" mass="36401">MSPKTSNKFLHPVSDGSRNDFVDSDCPNSDEKNKSMNKKTWSAKLNEIYDRLFTHHTHNSIRRSYHYVDEDMVPNDSLDFALSSIYIHSDDYNVPKNYVPMQPDTLNIPMWIVQQHEFRDITSLLSATTKEMSKQGNRTGPIKKQVNEPRIALGTSSLTLKKPTNKNDKSFPIVKNVSTDKRGPGKMTPRQQYGNITSRKQYEKSPSTKRALLSSNKKYSKTALVSTTRGPSQSSARNKNTRSERSGKSSRVTSGRSRRATDNVTKDKVTDKIRRHESYAAQMRAIERIHPSSLKLAIDGPHSDQTNPGYSRKIDGTFYGI</sequence>
<evidence type="ECO:0000313" key="3">
    <source>
        <dbReference type="Proteomes" id="UP001168972"/>
    </source>
</evidence>
<reference evidence="2" key="2">
    <citation type="submission" date="2023-03" db="EMBL/GenBank/DDBJ databases">
        <authorList>
            <person name="Inwood S.N."/>
            <person name="Skelly J.G."/>
            <person name="Guhlin J."/>
            <person name="Harrop T.W.R."/>
            <person name="Goldson S.G."/>
            <person name="Dearden P.K."/>
        </authorList>
    </citation>
    <scope>NUCLEOTIDE SEQUENCE</scope>
    <source>
        <strain evidence="2">Lincoln</strain>
        <tissue evidence="2">Whole body</tissue>
    </source>
</reference>
<comment type="caution">
    <text evidence="2">The sequence shown here is derived from an EMBL/GenBank/DDBJ whole genome shotgun (WGS) entry which is preliminary data.</text>
</comment>
<evidence type="ECO:0000313" key="2">
    <source>
        <dbReference type="EMBL" id="KAK0178862.1"/>
    </source>
</evidence>
<keyword evidence="3" id="KW-1185">Reference proteome</keyword>
<evidence type="ECO:0000256" key="1">
    <source>
        <dbReference type="SAM" id="MobiDB-lite"/>
    </source>
</evidence>
<feature type="compositionally biased region" description="Basic and acidic residues" evidence="1">
    <location>
        <begin position="259"/>
        <end position="270"/>
    </location>
</feature>
<organism evidence="2 3">
    <name type="scientific">Microctonus hyperodae</name>
    <name type="common">Parasitoid wasp</name>
    <dbReference type="NCBI Taxonomy" id="165561"/>
    <lineage>
        <taxon>Eukaryota</taxon>
        <taxon>Metazoa</taxon>
        <taxon>Ecdysozoa</taxon>
        <taxon>Arthropoda</taxon>
        <taxon>Hexapoda</taxon>
        <taxon>Insecta</taxon>
        <taxon>Pterygota</taxon>
        <taxon>Neoptera</taxon>
        <taxon>Endopterygota</taxon>
        <taxon>Hymenoptera</taxon>
        <taxon>Apocrita</taxon>
        <taxon>Ichneumonoidea</taxon>
        <taxon>Braconidae</taxon>
        <taxon>Euphorinae</taxon>
        <taxon>Microctonus</taxon>
    </lineage>
</organism>
<feature type="region of interest" description="Disordered" evidence="1">
    <location>
        <begin position="1"/>
        <end position="37"/>
    </location>
</feature>